<dbReference type="KEGG" id="fpl:Ferp_2287"/>
<dbReference type="FunFam" id="3.20.20.140:FF:000005">
    <property type="entry name" value="TatD family hydrolase"/>
    <property type="match status" value="1"/>
</dbReference>
<evidence type="ECO:0000256" key="3">
    <source>
        <dbReference type="PIRSR" id="PIRSR005902-1"/>
    </source>
</evidence>
<dbReference type="GO" id="GO:0046872">
    <property type="term" value="F:metal ion binding"/>
    <property type="evidence" value="ECO:0007669"/>
    <property type="project" value="UniProtKB-KW"/>
</dbReference>
<dbReference type="HOGENOM" id="CLU_031506_5_2_2"/>
<accession>D3S1E7</accession>
<gene>
    <name evidence="4" type="ordered locus">Ferp_2287</name>
</gene>
<feature type="binding site" evidence="3">
    <location>
        <position position="10"/>
    </location>
    <ligand>
        <name>a divalent metal cation</name>
        <dbReference type="ChEBI" id="CHEBI:60240"/>
        <label>1</label>
    </ligand>
</feature>
<reference evidence="5" key="1">
    <citation type="submission" date="2010-02" db="EMBL/GenBank/DDBJ databases">
        <title>Complete sequence of Ferroglobus placidus DSM 10642.</title>
        <authorList>
            <consortium name="US DOE Joint Genome Institute"/>
            <person name="Lucas S."/>
            <person name="Copeland A."/>
            <person name="Lapidus A."/>
            <person name="Cheng J.-F."/>
            <person name="Bruce D."/>
            <person name="Goodwin L."/>
            <person name="Pitluck S."/>
            <person name="Saunders E."/>
            <person name="Brettin T."/>
            <person name="Detter J.C."/>
            <person name="Han C."/>
            <person name="Tapia R."/>
            <person name="Larimer F."/>
            <person name="Land M."/>
            <person name="Hauser L."/>
            <person name="Kyrpides N."/>
            <person name="Ivanova N."/>
            <person name="Holmes D."/>
            <person name="Lovley D."/>
            <person name="Kyrpides N."/>
            <person name="Anderson I.J."/>
            <person name="Woyke T."/>
        </authorList>
    </citation>
    <scope>NUCLEOTIDE SEQUENCE [LARGE SCALE GENOMIC DNA]</scope>
    <source>
        <strain evidence="5">DSM 10642 / AEDII12DO</strain>
    </source>
</reference>
<organism evidence="4 5">
    <name type="scientific">Ferroglobus placidus (strain DSM 10642 / AEDII12DO)</name>
    <dbReference type="NCBI Taxonomy" id="589924"/>
    <lineage>
        <taxon>Archaea</taxon>
        <taxon>Methanobacteriati</taxon>
        <taxon>Methanobacteriota</taxon>
        <taxon>Archaeoglobi</taxon>
        <taxon>Archaeoglobales</taxon>
        <taxon>Archaeoglobaceae</taxon>
        <taxon>Ferroglobus</taxon>
    </lineage>
</organism>
<keyword evidence="2 4" id="KW-0378">Hydrolase</keyword>
<dbReference type="OrthoDB" id="26412at2157"/>
<keyword evidence="1 3" id="KW-0479">Metal-binding</keyword>
<dbReference type="Proteomes" id="UP000002613">
    <property type="component" value="Chromosome"/>
</dbReference>
<keyword evidence="5" id="KW-1185">Reference proteome</keyword>
<protein>
    <submittedName>
        <fullName evidence="4">Hydrolase, TatD family</fullName>
    </submittedName>
</protein>
<dbReference type="GO" id="GO:0016788">
    <property type="term" value="F:hydrolase activity, acting on ester bonds"/>
    <property type="evidence" value="ECO:0007669"/>
    <property type="project" value="InterPro"/>
</dbReference>
<dbReference type="Gene3D" id="3.20.20.140">
    <property type="entry name" value="Metal-dependent hydrolases"/>
    <property type="match status" value="1"/>
</dbReference>
<dbReference type="STRING" id="589924.Ferp_2287"/>
<dbReference type="GeneID" id="8779826"/>
<evidence type="ECO:0000313" key="5">
    <source>
        <dbReference type="Proteomes" id="UP000002613"/>
    </source>
</evidence>
<dbReference type="PaxDb" id="589924-Ferp_2287"/>
<name>D3S1E7_FERPA</name>
<proteinExistence type="predicted"/>
<dbReference type="eggNOG" id="arCOG00891">
    <property type="taxonomic scope" value="Archaea"/>
</dbReference>
<dbReference type="InterPro" id="IPR001130">
    <property type="entry name" value="TatD-like"/>
</dbReference>
<sequence>MLELVDIHCHIDFSNFNGDRKEVILRALREGVISIINSGYDYKSNERTLLISESFEDVYATLGLSPNRIHVDDYRVVVDQIRDNVDKIVGIGEVGLDLLKAKASLEEQKKVFRHFLSLAEELNKPIVIHARKAESLAFDLVKNYDVVAVFHCYSGSEAVMKNIEDAGHYISLSTLVCFSEKHKKLAEKVGLDNLLLETDSPFLSPFRGRNEPKNVIYAAKAVAEAKGLELAEVADATTRNAQKVFKV</sequence>
<dbReference type="SUPFAM" id="SSF51556">
    <property type="entry name" value="Metallo-dependent hydrolases"/>
    <property type="match status" value="1"/>
</dbReference>
<evidence type="ECO:0000313" key="4">
    <source>
        <dbReference type="EMBL" id="ADC66411.1"/>
    </source>
</evidence>
<dbReference type="PIRSF" id="PIRSF005902">
    <property type="entry name" value="DNase_TatD"/>
    <property type="match status" value="1"/>
</dbReference>
<reference evidence="4 5" key="2">
    <citation type="journal article" date="2011" name="Stand. Genomic Sci.">
        <title>Complete genome sequence of Ferroglobus placidus AEDII12DO.</title>
        <authorList>
            <person name="Anderson I."/>
            <person name="Risso C."/>
            <person name="Holmes D."/>
            <person name="Lucas S."/>
            <person name="Copeland A."/>
            <person name="Lapidus A."/>
            <person name="Cheng J.F."/>
            <person name="Bruce D."/>
            <person name="Goodwin L."/>
            <person name="Pitluck S."/>
            <person name="Saunders E."/>
            <person name="Brettin T."/>
            <person name="Detter J.C."/>
            <person name="Han C."/>
            <person name="Tapia R."/>
            <person name="Larimer F."/>
            <person name="Land M."/>
            <person name="Hauser L."/>
            <person name="Woyke T."/>
            <person name="Lovley D."/>
            <person name="Kyrpides N."/>
            <person name="Ivanova N."/>
        </authorList>
    </citation>
    <scope>NUCLEOTIDE SEQUENCE [LARGE SCALE GENOMIC DNA]</scope>
    <source>
        <strain evidence="5">DSM 10642 / AEDII12DO</strain>
    </source>
</reference>
<feature type="binding site" evidence="3">
    <location>
        <position position="8"/>
    </location>
    <ligand>
        <name>a divalent metal cation</name>
        <dbReference type="ChEBI" id="CHEBI:60240"/>
        <label>1</label>
    </ligand>
</feature>
<dbReference type="GO" id="GO:0004536">
    <property type="term" value="F:DNA nuclease activity"/>
    <property type="evidence" value="ECO:0007669"/>
    <property type="project" value="InterPro"/>
</dbReference>
<dbReference type="InterPro" id="IPR015991">
    <property type="entry name" value="TatD/YcfH-like"/>
</dbReference>
<feature type="binding site" evidence="3">
    <location>
        <position position="199"/>
    </location>
    <ligand>
        <name>a divalent metal cation</name>
        <dbReference type="ChEBI" id="CHEBI:60240"/>
        <label>1</label>
    </ligand>
</feature>
<dbReference type="AlphaFoldDB" id="D3S1E7"/>
<dbReference type="PANTHER" id="PTHR46124">
    <property type="entry name" value="D-AMINOACYL-TRNA DEACYLASE"/>
    <property type="match status" value="1"/>
</dbReference>
<dbReference type="CDD" id="cd01310">
    <property type="entry name" value="TatD_DNAse"/>
    <property type="match status" value="1"/>
</dbReference>
<dbReference type="RefSeq" id="WP_012966748.1">
    <property type="nucleotide sequence ID" value="NC_013849.1"/>
</dbReference>
<evidence type="ECO:0000256" key="1">
    <source>
        <dbReference type="ARBA" id="ARBA00022723"/>
    </source>
</evidence>
<evidence type="ECO:0000256" key="2">
    <source>
        <dbReference type="ARBA" id="ARBA00022801"/>
    </source>
</evidence>
<dbReference type="PANTHER" id="PTHR46124:SF2">
    <property type="entry name" value="D-AMINOACYL-TRNA DEACYLASE"/>
    <property type="match status" value="1"/>
</dbReference>
<dbReference type="EMBL" id="CP001899">
    <property type="protein sequence ID" value="ADC66411.1"/>
    <property type="molecule type" value="Genomic_DNA"/>
</dbReference>
<dbReference type="Pfam" id="PF01026">
    <property type="entry name" value="TatD_DNase"/>
    <property type="match status" value="1"/>
</dbReference>
<feature type="binding site" evidence="3">
    <location>
        <position position="93"/>
    </location>
    <ligand>
        <name>a divalent metal cation</name>
        <dbReference type="ChEBI" id="CHEBI:60240"/>
        <label>1</label>
    </ligand>
</feature>
<feature type="binding site" evidence="3">
    <location>
        <position position="129"/>
    </location>
    <ligand>
        <name>a divalent metal cation</name>
        <dbReference type="ChEBI" id="CHEBI:60240"/>
        <label>2</label>
    </ligand>
</feature>
<feature type="binding site" evidence="3">
    <location>
        <position position="151"/>
    </location>
    <ligand>
        <name>a divalent metal cation</name>
        <dbReference type="ChEBI" id="CHEBI:60240"/>
        <label>2</label>
    </ligand>
</feature>
<dbReference type="InterPro" id="IPR032466">
    <property type="entry name" value="Metal_Hydrolase"/>
</dbReference>
<dbReference type="NCBIfam" id="TIGR00010">
    <property type="entry name" value="YchF/TatD family DNA exonuclease"/>
    <property type="match status" value="1"/>
</dbReference>